<dbReference type="PIRSF" id="PIRSF037004">
    <property type="entry name" value="UCP037004"/>
    <property type="match status" value="1"/>
</dbReference>
<proteinExistence type="predicted"/>
<sequence length="313" mass="35686">MVRIGISHCLLGAKVRFDGGHKNSRFCSELLSQFVEFTPLCPEVGIGMGTPRKTLRLVGDIASPRAVFSNGEEGDFTQPLADYADQHLDQLNQMSGYILCKASPSCGMERVRVYNDKDQAERKGMGIFAARVKQLKPDLPMEEDGRLNDPLLRDSFIKRVFIYHEWQQLLANGLTVSKLQAFHARHKLNLLAHCQPTYRHLGPIVASINKTNIEKEASRYFSHLMMGFKKVASRKNNTNVLMHLQGYLKNKLDKSDRQELAKCIIDYRKSIEPIMAPLTLLNHHFKKFPDDYISNQSFLSPYPKELAIRVDTH</sequence>
<evidence type="ECO:0000313" key="3">
    <source>
        <dbReference type="Proteomes" id="UP000245790"/>
    </source>
</evidence>
<dbReference type="PANTHER" id="PTHR30087:SF0">
    <property type="entry name" value="INNER MEMBRANE PROTEIN"/>
    <property type="match status" value="1"/>
</dbReference>
<dbReference type="AlphaFoldDB" id="A0A316FP33"/>
<feature type="domain" description="DUF1722" evidence="1">
    <location>
        <begin position="187"/>
        <end position="303"/>
    </location>
</feature>
<comment type="caution">
    <text evidence="2">The sequence shown here is derived from an EMBL/GenBank/DDBJ whole genome shotgun (WGS) entry which is preliminary data.</text>
</comment>
<name>A0A316FP33_9GAMM</name>
<dbReference type="Proteomes" id="UP000245790">
    <property type="component" value="Unassembled WGS sequence"/>
</dbReference>
<evidence type="ECO:0000259" key="1">
    <source>
        <dbReference type="Pfam" id="PF08349"/>
    </source>
</evidence>
<dbReference type="Pfam" id="PF08349">
    <property type="entry name" value="DUF1722"/>
    <property type="match status" value="1"/>
</dbReference>
<protein>
    <submittedName>
        <fullName evidence="2">Uncharacterized protein YbgA (DUF1722 family)</fullName>
    </submittedName>
</protein>
<dbReference type="InterPro" id="IPR013560">
    <property type="entry name" value="DUF1722"/>
</dbReference>
<dbReference type="PANTHER" id="PTHR30087">
    <property type="entry name" value="INNER MEMBRANE PROTEIN"/>
    <property type="match status" value="1"/>
</dbReference>
<accession>A0A316FP33</accession>
<dbReference type="InterPro" id="IPR017087">
    <property type="entry name" value="UCP037004"/>
</dbReference>
<dbReference type="RefSeq" id="WP_109763803.1">
    <property type="nucleotide sequence ID" value="NZ_QGGU01000007.1"/>
</dbReference>
<dbReference type="EMBL" id="QGGU01000007">
    <property type="protein sequence ID" value="PWK50023.1"/>
    <property type="molecule type" value="Genomic_DNA"/>
</dbReference>
<dbReference type="OrthoDB" id="495783at2"/>
<dbReference type="Pfam" id="PF04463">
    <property type="entry name" value="2-thiour_desulf"/>
    <property type="match status" value="1"/>
</dbReference>
<reference evidence="2 3" key="1">
    <citation type="submission" date="2018-05" db="EMBL/GenBank/DDBJ databases">
        <title>Genomic Encyclopedia of Type Strains, Phase IV (KMG-IV): sequencing the most valuable type-strain genomes for metagenomic binning, comparative biology and taxonomic classification.</title>
        <authorList>
            <person name="Goeker M."/>
        </authorList>
    </citation>
    <scope>NUCLEOTIDE SEQUENCE [LARGE SCALE GENOMIC DNA]</scope>
    <source>
        <strain evidence="2 3">DSM 25350</strain>
    </source>
</reference>
<organism evidence="2 3">
    <name type="scientific">Pleionea mediterranea</name>
    <dbReference type="NCBI Taxonomy" id="523701"/>
    <lineage>
        <taxon>Bacteria</taxon>
        <taxon>Pseudomonadati</taxon>
        <taxon>Pseudomonadota</taxon>
        <taxon>Gammaproteobacteria</taxon>
        <taxon>Oceanospirillales</taxon>
        <taxon>Pleioneaceae</taxon>
        <taxon>Pleionea</taxon>
    </lineage>
</organism>
<dbReference type="InterPro" id="IPR007553">
    <property type="entry name" value="2-thiour_desulf"/>
</dbReference>
<evidence type="ECO:0000313" key="2">
    <source>
        <dbReference type="EMBL" id="PWK50023.1"/>
    </source>
</evidence>
<keyword evidence="3" id="KW-1185">Reference proteome</keyword>
<gene>
    <name evidence="2" type="ORF">C8D97_107189</name>
</gene>